<evidence type="ECO:0000256" key="1">
    <source>
        <dbReference type="ARBA" id="ARBA00006484"/>
    </source>
</evidence>
<accession>A0ABD5SPA5</accession>
<dbReference type="Proteomes" id="UP001596383">
    <property type="component" value="Unassembled WGS sequence"/>
</dbReference>
<reference evidence="3 4" key="1">
    <citation type="journal article" date="2019" name="Int. J. Syst. Evol. Microbiol.">
        <title>The Global Catalogue of Microorganisms (GCM) 10K type strain sequencing project: providing services to taxonomists for standard genome sequencing and annotation.</title>
        <authorList>
            <consortium name="The Broad Institute Genomics Platform"/>
            <consortium name="The Broad Institute Genome Sequencing Center for Infectious Disease"/>
            <person name="Wu L."/>
            <person name="Ma J."/>
        </authorList>
    </citation>
    <scope>NUCLEOTIDE SEQUENCE [LARGE SCALE GENOMIC DNA]</scope>
    <source>
        <strain evidence="3 4">LMG 29247</strain>
    </source>
</reference>
<dbReference type="PRINTS" id="PR00080">
    <property type="entry name" value="SDRFAMILY"/>
</dbReference>
<dbReference type="InterPro" id="IPR002347">
    <property type="entry name" value="SDR_fam"/>
</dbReference>
<keyword evidence="4" id="KW-1185">Reference proteome</keyword>
<gene>
    <name evidence="3" type="ORF">ACFQE6_18400</name>
</gene>
<dbReference type="PANTHER" id="PTHR42760">
    <property type="entry name" value="SHORT-CHAIN DEHYDROGENASES/REDUCTASES FAMILY MEMBER"/>
    <property type="match status" value="1"/>
</dbReference>
<comment type="similarity">
    <text evidence="1">Belongs to the short-chain dehydrogenases/reductases (SDR) family.</text>
</comment>
<evidence type="ECO:0000313" key="4">
    <source>
        <dbReference type="Proteomes" id="UP001596383"/>
    </source>
</evidence>
<evidence type="ECO:0000313" key="3">
    <source>
        <dbReference type="EMBL" id="MFC6766873.1"/>
    </source>
</evidence>
<dbReference type="AlphaFoldDB" id="A0ABD5SPA5"/>
<comment type="caution">
    <text evidence="3">The sequence shown here is derived from an EMBL/GenBank/DDBJ whole genome shotgun (WGS) entry which is preliminary data.</text>
</comment>
<dbReference type="GO" id="GO:0016491">
    <property type="term" value="F:oxidoreductase activity"/>
    <property type="evidence" value="ECO:0007669"/>
    <property type="project" value="UniProtKB-KW"/>
</dbReference>
<dbReference type="SUPFAM" id="SSF51735">
    <property type="entry name" value="NAD(P)-binding Rossmann-fold domains"/>
    <property type="match status" value="1"/>
</dbReference>
<evidence type="ECO:0000256" key="2">
    <source>
        <dbReference type="ARBA" id="ARBA00023002"/>
    </source>
</evidence>
<keyword evidence="2 3" id="KW-0560">Oxidoreductase</keyword>
<dbReference type="FunFam" id="3.40.50.720:FF:000084">
    <property type="entry name" value="Short-chain dehydrogenase reductase"/>
    <property type="match status" value="1"/>
</dbReference>
<proteinExistence type="inferred from homology"/>
<dbReference type="InterPro" id="IPR036291">
    <property type="entry name" value="NAD(P)-bd_dom_sf"/>
</dbReference>
<dbReference type="Gene3D" id="3.40.50.720">
    <property type="entry name" value="NAD(P)-binding Rossmann-like Domain"/>
    <property type="match status" value="1"/>
</dbReference>
<dbReference type="RefSeq" id="WP_273739819.1">
    <property type="nucleotide sequence ID" value="NZ_JAQIVI010000299.1"/>
</dbReference>
<dbReference type="NCBIfam" id="NF005559">
    <property type="entry name" value="PRK07231.1"/>
    <property type="match status" value="1"/>
</dbReference>
<name>A0ABD5SPA5_9EURY</name>
<dbReference type="EMBL" id="JBHSWV010000299">
    <property type="protein sequence ID" value="MFC6766873.1"/>
    <property type="molecule type" value="Genomic_DNA"/>
</dbReference>
<dbReference type="PANTHER" id="PTHR42760:SF133">
    <property type="entry name" value="3-OXOACYL-[ACYL-CARRIER-PROTEIN] REDUCTASE"/>
    <property type="match status" value="1"/>
</dbReference>
<protein>
    <submittedName>
        <fullName evidence="3">SDR family NAD(P)-dependent oxidoreductase</fullName>
        <ecNumber evidence="3">1.1.1.-</ecNumber>
    </submittedName>
</protein>
<sequence length="257" mass="27251">MGQPTIREQFNFENTVVCVTGGAGGIGTAIGELVASLGADVAVADIAIESARKTARDIAETYGVEAIAVETDVSSYDDAQHMVKTVEAELGAIDVLVNNAGIADNKRFVDTEPDEWDTWIGVAQYGTLNCTHAVLPSMLERGDGVLVNFASGSYRGNDPQLSVYGAAKAANVSFTKTLAKEVGRDGIRVNCVSPGTVRTPATEEWVENHEETIAESYALRRIGEPEEVANAVAFLASDAASWVTGEVVHVDGGYIRR</sequence>
<dbReference type="EC" id="1.1.1.-" evidence="3"/>
<dbReference type="Pfam" id="PF13561">
    <property type="entry name" value="adh_short_C2"/>
    <property type="match status" value="1"/>
</dbReference>
<dbReference type="PRINTS" id="PR00081">
    <property type="entry name" value="GDHRDH"/>
</dbReference>
<organism evidence="3 4">
    <name type="scientific">Natrinema soli</name>
    <dbReference type="NCBI Taxonomy" id="1930624"/>
    <lineage>
        <taxon>Archaea</taxon>
        <taxon>Methanobacteriati</taxon>
        <taxon>Methanobacteriota</taxon>
        <taxon>Stenosarchaea group</taxon>
        <taxon>Halobacteria</taxon>
        <taxon>Halobacteriales</taxon>
        <taxon>Natrialbaceae</taxon>
        <taxon>Natrinema</taxon>
    </lineage>
</organism>